<evidence type="ECO:0000259" key="4">
    <source>
        <dbReference type="Pfam" id="PF00857"/>
    </source>
</evidence>
<sequence length="364" mass="39222">MASATSFRQIVGTPPSTASPTDSTLIIIDAQNEYAEGKLAVRDVASSRKAIAALLQKYRDAGQPSSIVHVVHDTPEGAPLFTPGTKLAEEFDELKPKDGEKVVRKQFPGSFAGTDLQAHLEGLGARGKKVVLTGYMAHVCVSTTARQADQRGFDVLIAEDAVGDRDIPGVDAAQLVKVALSEVGDAFGTIVQSKDIWSGKDTTKSMATKQYCNSTLSSVTFLTTIFAKELVQPVPLTLVLIPYLEPESLQPVSAVRFSRSIAEIADWRCHSAEKTAPCYQGPDDRCGLPELLKPTKEAQQPLLIRILTGHWAAQLTDLAKNEFIAQRARILTKLQGQSGGFNSLGFGPRTTQFCERSIGALITI</sequence>
<keyword evidence="2" id="KW-0378">Hydrolase</keyword>
<evidence type="ECO:0000256" key="2">
    <source>
        <dbReference type="ARBA" id="ARBA00022801"/>
    </source>
</evidence>
<dbReference type="PANTHER" id="PTHR43540">
    <property type="entry name" value="PEROXYUREIDOACRYLATE/UREIDOACRYLATE AMIDOHYDROLASE-RELATED"/>
    <property type="match status" value="1"/>
</dbReference>
<dbReference type="Proteomes" id="UP000830671">
    <property type="component" value="Chromosome 4"/>
</dbReference>
<dbReference type="KEGG" id="clup:CLUP02_07362"/>
<evidence type="ECO:0000313" key="5">
    <source>
        <dbReference type="EMBL" id="UQC81876.1"/>
    </source>
</evidence>
<dbReference type="GO" id="GO:0016787">
    <property type="term" value="F:hydrolase activity"/>
    <property type="evidence" value="ECO:0007669"/>
    <property type="project" value="UniProtKB-KW"/>
</dbReference>
<feature type="region of interest" description="Disordered" evidence="3">
    <location>
        <begin position="1"/>
        <end position="21"/>
    </location>
</feature>
<gene>
    <name evidence="5" type="ORF">CLUP02_07362</name>
</gene>
<dbReference type="PANTHER" id="PTHR43540:SF15">
    <property type="entry name" value="BLR5631 PROTEIN"/>
    <property type="match status" value="1"/>
</dbReference>
<dbReference type="InterPro" id="IPR050272">
    <property type="entry name" value="Isochorismatase-like_hydrls"/>
</dbReference>
<evidence type="ECO:0000313" key="6">
    <source>
        <dbReference type="Proteomes" id="UP000830671"/>
    </source>
</evidence>
<dbReference type="GeneID" id="73341367"/>
<feature type="domain" description="Isochorismatase-like" evidence="4">
    <location>
        <begin position="24"/>
        <end position="173"/>
    </location>
</feature>
<organism evidence="5 6">
    <name type="scientific">Colletotrichum lupini</name>
    <dbReference type="NCBI Taxonomy" id="145971"/>
    <lineage>
        <taxon>Eukaryota</taxon>
        <taxon>Fungi</taxon>
        <taxon>Dikarya</taxon>
        <taxon>Ascomycota</taxon>
        <taxon>Pezizomycotina</taxon>
        <taxon>Sordariomycetes</taxon>
        <taxon>Hypocreomycetidae</taxon>
        <taxon>Glomerellales</taxon>
        <taxon>Glomerellaceae</taxon>
        <taxon>Colletotrichum</taxon>
        <taxon>Colletotrichum acutatum species complex</taxon>
    </lineage>
</organism>
<dbReference type="RefSeq" id="XP_049143500.1">
    <property type="nucleotide sequence ID" value="XM_049286357.1"/>
</dbReference>
<dbReference type="AlphaFoldDB" id="A0A9Q8WG00"/>
<dbReference type="InterPro" id="IPR000868">
    <property type="entry name" value="Isochorismatase-like_dom"/>
</dbReference>
<dbReference type="InterPro" id="IPR036380">
    <property type="entry name" value="Isochorismatase-like_sf"/>
</dbReference>
<dbReference type="SUPFAM" id="SSF52499">
    <property type="entry name" value="Isochorismatase-like hydrolases"/>
    <property type="match status" value="1"/>
</dbReference>
<dbReference type="Pfam" id="PF00857">
    <property type="entry name" value="Isochorismatase"/>
    <property type="match status" value="1"/>
</dbReference>
<evidence type="ECO:0000256" key="1">
    <source>
        <dbReference type="ARBA" id="ARBA00006336"/>
    </source>
</evidence>
<dbReference type="CDD" id="cd01014">
    <property type="entry name" value="nicotinamidase_related"/>
    <property type="match status" value="1"/>
</dbReference>
<dbReference type="EMBL" id="CP019476">
    <property type="protein sequence ID" value="UQC81876.1"/>
    <property type="molecule type" value="Genomic_DNA"/>
</dbReference>
<evidence type="ECO:0000256" key="3">
    <source>
        <dbReference type="SAM" id="MobiDB-lite"/>
    </source>
</evidence>
<dbReference type="Gene3D" id="3.40.50.850">
    <property type="entry name" value="Isochorismatase-like"/>
    <property type="match status" value="1"/>
</dbReference>
<protein>
    <submittedName>
        <fullName evidence="5">Isochorismatase</fullName>
    </submittedName>
</protein>
<name>A0A9Q8WG00_9PEZI</name>
<keyword evidence="6" id="KW-1185">Reference proteome</keyword>
<proteinExistence type="inferred from homology"/>
<comment type="similarity">
    <text evidence="1">Belongs to the isochorismatase family.</text>
</comment>
<reference evidence="5" key="1">
    <citation type="journal article" date="2021" name="Mol. Plant Microbe Interact.">
        <title>Complete Genome Sequence of the Plant-Pathogenic Fungus Colletotrichum lupini.</title>
        <authorList>
            <person name="Baroncelli R."/>
            <person name="Pensec F."/>
            <person name="Da Lio D."/>
            <person name="Boufleur T."/>
            <person name="Vicente I."/>
            <person name="Sarrocco S."/>
            <person name="Picot A."/>
            <person name="Baraldi E."/>
            <person name="Sukno S."/>
            <person name="Thon M."/>
            <person name="Le Floch G."/>
        </authorList>
    </citation>
    <scope>NUCLEOTIDE SEQUENCE</scope>
    <source>
        <strain evidence="5">IMI 504893</strain>
    </source>
</reference>
<accession>A0A9Q8WG00</accession>